<dbReference type="GO" id="GO:0033092">
    <property type="term" value="P:positive regulation of immature T cell proliferation in thymus"/>
    <property type="evidence" value="ECO:0007669"/>
    <property type="project" value="TreeGrafter"/>
</dbReference>
<dbReference type="PRINTS" id="PR00264">
    <property type="entry name" value="INTERLEUKIN1"/>
</dbReference>
<evidence type="ECO:0000256" key="5">
    <source>
        <dbReference type="ARBA" id="ARBA00022514"/>
    </source>
</evidence>
<keyword evidence="5 11" id="KW-0202">Cytokine</keyword>
<evidence type="ECO:0000256" key="7">
    <source>
        <dbReference type="ARBA" id="ARBA00022620"/>
    </source>
</evidence>
<comment type="subunit">
    <text evidence="12">Monomer. Interacts with MEFV.</text>
</comment>
<keyword evidence="8 11" id="KW-0395">Inflammatory response</keyword>
<dbReference type="GO" id="GO:0019221">
    <property type="term" value="P:cytokine-mediated signaling pathway"/>
    <property type="evidence" value="ECO:0007669"/>
    <property type="project" value="TreeGrafter"/>
</dbReference>
<keyword evidence="9 12" id="KW-0458">Lysosome</keyword>
<comment type="miscellaneous">
    <text evidence="12">IL1B production occurs in 2 steps, each being controlled by different stimuli. First, inflammatory signals, such as LPS, stimulate the synthesis and promote the accumulation of cytosolic stores of pro-IL1B (priming). Then additional signals are required for inflammasome assembly, leading to CASP1 activation, pro-IL1B processing and eventually secretion of the active cytokine. IL1B processing and secretion are temporarily associated.</text>
</comment>
<keyword evidence="7 11" id="KW-0666">Pyrogen</keyword>
<dbReference type="Pfam" id="PF02394">
    <property type="entry name" value="IL1_propep"/>
    <property type="match status" value="1"/>
</dbReference>
<evidence type="ECO:0000313" key="15">
    <source>
        <dbReference type="RefSeq" id="XP_006876501.1"/>
    </source>
</evidence>
<comment type="similarity">
    <text evidence="3 11">Belongs to the IL-1 family.</text>
</comment>
<evidence type="ECO:0000259" key="13">
    <source>
        <dbReference type="Pfam" id="PF02394"/>
    </source>
</evidence>
<evidence type="ECO:0000256" key="10">
    <source>
        <dbReference type="ARBA" id="ARBA00023246"/>
    </source>
</evidence>
<dbReference type="PANTHER" id="PTHR10078:SF30">
    <property type="entry name" value="INTERLEUKIN-1 BETA"/>
    <property type="match status" value="1"/>
</dbReference>
<dbReference type="InterPro" id="IPR000975">
    <property type="entry name" value="IL-1_fam"/>
</dbReference>
<evidence type="ECO:0000256" key="11">
    <source>
        <dbReference type="RuleBase" id="RU003753"/>
    </source>
</evidence>
<dbReference type="PROSITE" id="PS00253">
    <property type="entry name" value="INTERLEUKIN_1"/>
    <property type="match status" value="1"/>
</dbReference>
<comment type="function">
    <text evidence="12">Potent pro-inflammatory cytokine. Initially discovered as the major endogenous pyrogen, induces prostaglandin synthesis, neutrophil influx and activation, T-cell activation and cytokine production, B-cell activation and antibody production, and fibroblast proliferation and collagen production. Promotes Th17 differentiation of T-cells. Synergizes with IL12/interleukin-12 to induce IFNG synthesis from T-helper 1 (Th1) cells. Plays a role in angiogenesis by inducing VEGF production synergistically with TNF and IL6. Involved in transduction of inflammation downstream of pyroptosis: its mature form is specifically released in the extracellular milieu by passing through the gasdermin-D (GSDMD) pore.</text>
</comment>
<keyword evidence="10 11" id="KW-0497">Mitogen</keyword>
<dbReference type="GO" id="GO:0001660">
    <property type="term" value="P:fever generation"/>
    <property type="evidence" value="ECO:0007669"/>
    <property type="project" value="UniProtKB-UniRule"/>
</dbReference>
<dbReference type="AlphaFoldDB" id="A0A9B0U3T9"/>
<evidence type="ECO:0000256" key="8">
    <source>
        <dbReference type="ARBA" id="ARBA00023198"/>
    </source>
</evidence>
<evidence type="ECO:0000256" key="1">
    <source>
        <dbReference type="ARBA" id="ARBA00004371"/>
    </source>
</evidence>
<keyword evidence="4 12" id="KW-0963">Cytoplasm</keyword>
<dbReference type="CTD" id="3553"/>
<name>A0A9B0U3T9_CHRAS</name>
<evidence type="ECO:0000256" key="12">
    <source>
        <dbReference type="RuleBase" id="RU364119"/>
    </source>
</evidence>
<dbReference type="SUPFAM" id="SSF50353">
    <property type="entry name" value="Cytokine"/>
    <property type="match status" value="1"/>
</dbReference>
<sequence length="262" mass="29738">MATVPKIGDEMNSYSNNENDVLLEVNGPKHMKCYFQELDLCSPGDRIIQLKISHKYSRKDFKQVVSVIVAMERLKTILVSGSQQPSATTLLSIIFEEESINLYDIIDQDAAVQSRNCILRDINQKCLVLSGPCELKALHLNGENIKQQVVFSMIFVQGEISQEKIPVALALRRNNLYLSCVMIDGKPTLQLETLDPKVYPKKKMESRFVFNKLQVKDKMEFESSAFPNWFISTSQMEEQPVFLGNTRGGQDITDFTVEETSS</sequence>
<dbReference type="GO" id="GO:0005125">
    <property type="term" value="F:cytokine activity"/>
    <property type="evidence" value="ECO:0007669"/>
    <property type="project" value="UniProtKB-UniRule"/>
</dbReference>
<proteinExistence type="inferred from homology"/>
<dbReference type="PANTHER" id="PTHR10078">
    <property type="entry name" value="INTERLEUKIN-1 FAMILY MEMBER"/>
    <property type="match status" value="1"/>
</dbReference>
<dbReference type="GeneID" id="102815937"/>
<dbReference type="Proteomes" id="UP000504623">
    <property type="component" value="Unplaced"/>
</dbReference>
<protein>
    <recommendedName>
        <fullName evidence="11 12">Multifunctional fusion protein</fullName>
    </recommendedName>
    <domain>
        <recommendedName>
            <fullName evidence="11">Interleukin-1</fullName>
        </recommendedName>
    </domain>
    <domain>
        <recommendedName>
            <fullName evidence="12">Interleukin-1 beta</fullName>
        </recommendedName>
    </domain>
</protein>
<evidence type="ECO:0000256" key="3">
    <source>
        <dbReference type="ARBA" id="ARBA00010448"/>
    </source>
</evidence>
<dbReference type="RefSeq" id="XP_006876501.1">
    <property type="nucleotide sequence ID" value="XM_006876439.1"/>
</dbReference>
<evidence type="ECO:0000256" key="2">
    <source>
        <dbReference type="ARBA" id="ARBA00004550"/>
    </source>
</evidence>
<dbReference type="FunFam" id="2.80.10.50:FF:000027">
    <property type="entry name" value="Interleukin-1 beta"/>
    <property type="match status" value="1"/>
</dbReference>
<dbReference type="GO" id="GO:0005764">
    <property type="term" value="C:lysosome"/>
    <property type="evidence" value="ECO:0007669"/>
    <property type="project" value="UniProtKB-SubCell"/>
</dbReference>
<dbReference type="GO" id="GO:0005149">
    <property type="term" value="F:interleukin-1 receptor binding"/>
    <property type="evidence" value="ECO:0007669"/>
    <property type="project" value="UniProtKB-UniRule"/>
</dbReference>
<dbReference type="GO" id="GO:0071222">
    <property type="term" value="P:cellular response to lipopolysaccharide"/>
    <property type="evidence" value="ECO:0007669"/>
    <property type="project" value="TreeGrafter"/>
</dbReference>
<dbReference type="InterPro" id="IPR020877">
    <property type="entry name" value="IL-1_CS"/>
</dbReference>
<keyword evidence="6 11" id="KW-0964">Secreted</keyword>
<dbReference type="PRINTS" id="PR01357">
    <property type="entry name" value="INTRLEUKN1AB"/>
</dbReference>
<reference evidence="15" key="1">
    <citation type="submission" date="2025-08" db="UniProtKB">
        <authorList>
            <consortium name="RefSeq"/>
        </authorList>
    </citation>
    <scope>IDENTIFICATION</scope>
    <source>
        <tissue evidence="15">Spleen</tissue>
    </source>
</reference>
<dbReference type="Pfam" id="PF00340">
    <property type="entry name" value="IL1"/>
    <property type="match status" value="1"/>
</dbReference>
<dbReference type="GO" id="GO:0006955">
    <property type="term" value="P:immune response"/>
    <property type="evidence" value="ECO:0007669"/>
    <property type="project" value="InterPro"/>
</dbReference>
<dbReference type="GO" id="GO:0005615">
    <property type="term" value="C:extracellular space"/>
    <property type="evidence" value="ECO:0007669"/>
    <property type="project" value="UniProtKB-KW"/>
</dbReference>
<dbReference type="Gene3D" id="2.80.10.50">
    <property type="match status" value="1"/>
</dbReference>
<dbReference type="GO" id="GO:0010628">
    <property type="term" value="P:positive regulation of gene expression"/>
    <property type="evidence" value="ECO:0007669"/>
    <property type="project" value="TreeGrafter"/>
</dbReference>
<evidence type="ECO:0000256" key="9">
    <source>
        <dbReference type="ARBA" id="ARBA00023228"/>
    </source>
</evidence>
<dbReference type="GO" id="GO:0005829">
    <property type="term" value="C:cytosol"/>
    <property type="evidence" value="ECO:0007669"/>
    <property type="project" value="UniProtKB-SubCell"/>
</dbReference>
<dbReference type="PRINTS" id="PR01359">
    <property type="entry name" value="INTRLEUKIN1B"/>
</dbReference>
<dbReference type="InterPro" id="IPR008996">
    <property type="entry name" value="IL1/FGF"/>
</dbReference>
<keyword evidence="14" id="KW-1185">Reference proteome</keyword>
<evidence type="ECO:0000256" key="4">
    <source>
        <dbReference type="ARBA" id="ARBA00022490"/>
    </source>
</evidence>
<dbReference type="CDD" id="cd23296">
    <property type="entry name" value="beta-trefoil_IL1B"/>
    <property type="match status" value="1"/>
</dbReference>
<accession>A0A9B0U3T9</accession>
<evidence type="ECO:0000313" key="14">
    <source>
        <dbReference type="Proteomes" id="UP000504623"/>
    </source>
</evidence>
<dbReference type="InterPro" id="IPR003502">
    <property type="entry name" value="IL-1_propep"/>
</dbReference>
<dbReference type="GO" id="GO:0051781">
    <property type="term" value="P:positive regulation of cell division"/>
    <property type="evidence" value="ECO:0007669"/>
    <property type="project" value="UniProtKB-KW"/>
</dbReference>
<dbReference type="SMART" id="SM00125">
    <property type="entry name" value="IL1"/>
    <property type="match status" value="1"/>
</dbReference>
<dbReference type="OrthoDB" id="9449069at2759"/>
<feature type="domain" description="Interleukin-1 propeptide" evidence="13">
    <location>
        <begin position="1"/>
        <end position="100"/>
    </location>
</feature>
<comment type="subcellular location">
    <subcellularLocation>
        <location evidence="12">Cytoplasm</location>
        <location evidence="12">Cytosol</location>
    </subcellularLocation>
    <subcellularLocation>
        <location evidence="12">Secreted</location>
    </subcellularLocation>
    <subcellularLocation>
        <location evidence="1 12">Lysosome</location>
    </subcellularLocation>
    <subcellularLocation>
        <location evidence="2 12">Secreted</location>
        <location evidence="2 12">Extracellular exosome</location>
    </subcellularLocation>
    <text evidence="12">The precursor is cytosolic. In response to inflammasome-activating signals, such as ATP for NLRP3 inflammasome or bacterial flagellin for NLRC4 inflammasome, cleaved and secreted. Mature form is secreted and released in the extracellular milieu by passing through the gasdermin-D (GSDMD) pore. In contrast, the precursor form is not released, due to the presence of an acidic region that is proteolytically removed by CASP1 during maturation. The secretion is dependent on protein unfolding and facilitated by the cargo receptor TMED10.</text>
</comment>
<organism evidence="14 15">
    <name type="scientific">Chrysochloris asiatica</name>
    <name type="common">Cape golden mole</name>
    <dbReference type="NCBI Taxonomy" id="185453"/>
    <lineage>
        <taxon>Eukaryota</taxon>
        <taxon>Metazoa</taxon>
        <taxon>Chordata</taxon>
        <taxon>Craniata</taxon>
        <taxon>Vertebrata</taxon>
        <taxon>Euteleostomi</taxon>
        <taxon>Mammalia</taxon>
        <taxon>Eutheria</taxon>
        <taxon>Afrotheria</taxon>
        <taxon>Chrysochloridae</taxon>
        <taxon>Chrysochlorinae</taxon>
        <taxon>Chrysochloris</taxon>
    </lineage>
</organism>
<gene>
    <name evidence="12 15" type="primary">IL1B</name>
</gene>
<evidence type="ECO:0000256" key="6">
    <source>
        <dbReference type="ARBA" id="ARBA00022525"/>
    </source>
</evidence>